<reference evidence="1" key="1">
    <citation type="submission" date="2021-02" db="EMBL/GenBank/DDBJ databases">
        <authorList>
            <person name="Nowell W R."/>
        </authorList>
    </citation>
    <scope>NUCLEOTIDE SEQUENCE</scope>
</reference>
<feature type="non-terminal residue" evidence="1">
    <location>
        <position position="1"/>
    </location>
</feature>
<protein>
    <submittedName>
        <fullName evidence="1">Uncharacterized protein</fullName>
    </submittedName>
</protein>
<gene>
    <name evidence="1" type="ORF">OXD698_LOCUS46314</name>
</gene>
<comment type="caution">
    <text evidence="1">The sequence shown here is derived from an EMBL/GenBank/DDBJ whole genome shotgun (WGS) entry which is preliminary data.</text>
</comment>
<evidence type="ECO:0000313" key="1">
    <source>
        <dbReference type="EMBL" id="CAF4305103.1"/>
    </source>
</evidence>
<dbReference type="EMBL" id="CAJOAZ010016472">
    <property type="protein sequence ID" value="CAF4305103.1"/>
    <property type="molecule type" value="Genomic_DNA"/>
</dbReference>
<proteinExistence type="predicted"/>
<name>A0A820I6H5_9BILA</name>
<accession>A0A820I6H5</accession>
<dbReference type="Proteomes" id="UP000663844">
    <property type="component" value="Unassembled WGS sequence"/>
</dbReference>
<evidence type="ECO:0000313" key="2">
    <source>
        <dbReference type="Proteomes" id="UP000663844"/>
    </source>
</evidence>
<sequence length="41" mass="4790">RVFLLILRVGSSLSASIWYSVFQILIDNNKLTLSQLSYIWM</sequence>
<organism evidence="1 2">
    <name type="scientific">Adineta steineri</name>
    <dbReference type="NCBI Taxonomy" id="433720"/>
    <lineage>
        <taxon>Eukaryota</taxon>
        <taxon>Metazoa</taxon>
        <taxon>Spiralia</taxon>
        <taxon>Gnathifera</taxon>
        <taxon>Rotifera</taxon>
        <taxon>Eurotatoria</taxon>
        <taxon>Bdelloidea</taxon>
        <taxon>Adinetida</taxon>
        <taxon>Adinetidae</taxon>
        <taxon>Adineta</taxon>
    </lineage>
</organism>
<dbReference type="AlphaFoldDB" id="A0A820I6H5"/>